<accession>A0A835V266</accession>
<dbReference type="AlphaFoldDB" id="A0A835V266"/>
<evidence type="ECO:0000313" key="1">
    <source>
        <dbReference type="EMBL" id="KAG0480985.1"/>
    </source>
</evidence>
<comment type="caution">
    <text evidence="1">The sequence shown here is derived from an EMBL/GenBank/DDBJ whole genome shotgun (WGS) entry which is preliminary data.</text>
</comment>
<organism evidence="1 2">
    <name type="scientific">Vanilla planifolia</name>
    <name type="common">Vanilla</name>
    <dbReference type="NCBI Taxonomy" id="51239"/>
    <lineage>
        <taxon>Eukaryota</taxon>
        <taxon>Viridiplantae</taxon>
        <taxon>Streptophyta</taxon>
        <taxon>Embryophyta</taxon>
        <taxon>Tracheophyta</taxon>
        <taxon>Spermatophyta</taxon>
        <taxon>Magnoliopsida</taxon>
        <taxon>Liliopsida</taxon>
        <taxon>Asparagales</taxon>
        <taxon>Orchidaceae</taxon>
        <taxon>Vanilloideae</taxon>
        <taxon>Vanilleae</taxon>
        <taxon>Vanilla</taxon>
    </lineage>
</organism>
<dbReference type="PANTHER" id="PTHR35759:SF1">
    <property type="entry name" value="OS07G0673000 PROTEIN"/>
    <property type="match status" value="1"/>
</dbReference>
<gene>
    <name evidence="1" type="ORF">HPP92_011843</name>
</gene>
<dbReference type="PROSITE" id="PS51257">
    <property type="entry name" value="PROKAR_LIPOPROTEIN"/>
    <property type="match status" value="1"/>
</dbReference>
<dbReference type="OrthoDB" id="10265990at2759"/>
<name>A0A835V266_VANPL</name>
<keyword evidence="2" id="KW-1185">Reference proteome</keyword>
<reference evidence="1 2" key="1">
    <citation type="journal article" date="2020" name="Nat. Food">
        <title>A phased Vanilla planifolia genome enables genetic improvement of flavour and production.</title>
        <authorList>
            <person name="Hasing T."/>
            <person name="Tang H."/>
            <person name="Brym M."/>
            <person name="Khazi F."/>
            <person name="Huang T."/>
            <person name="Chambers A.H."/>
        </authorList>
    </citation>
    <scope>NUCLEOTIDE SEQUENCE [LARGE SCALE GENOMIC DNA]</scope>
    <source>
        <tissue evidence="1">Leaf</tissue>
    </source>
</reference>
<dbReference type="EMBL" id="JADCNL010000005">
    <property type="protein sequence ID" value="KAG0480985.1"/>
    <property type="molecule type" value="Genomic_DNA"/>
</dbReference>
<sequence length="284" mass="31653">MARFSSFFLQRAFTVSFSFSFAFSCYSYSYLPSIPKFPSNLPNKPRCSSYSSPSPSQKLAADLLSLLGSAQEAARIPKDEASQFKSCLLFLVPPTSHASNGILEVSEELRGRELSKDDERVWWPPASVMELARIAVDSGGDPGSIQRALDPTMLSVPDCEGLKKDKCQLTRTTYAHRFVDKGLNSYFEFLFEFIVERASSMGVNLLLSRYDLFHGHLFLARNSGRLGTLVILDAHPGGIIYNKLIPEYALVARTIYEDDFGEVVVDVNYLNVNNLGIGEKIFIC</sequence>
<evidence type="ECO:0000313" key="2">
    <source>
        <dbReference type="Proteomes" id="UP000636800"/>
    </source>
</evidence>
<dbReference type="Proteomes" id="UP000636800">
    <property type="component" value="Chromosome 5"/>
</dbReference>
<dbReference type="PANTHER" id="PTHR35759">
    <property type="entry name" value="BNAA09G03860D PROTEIN"/>
    <property type="match status" value="1"/>
</dbReference>
<protein>
    <submittedName>
        <fullName evidence="1">Uncharacterized protein</fullName>
    </submittedName>
</protein>
<proteinExistence type="predicted"/>